<comment type="caution">
    <text evidence="1">The sequence shown here is derived from an EMBL/GenBank/DDBJ whole genome shotgun (WGS) entry which is preliminary data.</text>
</comment>
<evidence type="ECO:0000313" key="1">
    <source>
        <dbReference type="EMBL" id="KAF2628696.1"/>
    </source>
</evidence>
<proteinExistence type="predicted"/>
<gene>
    <name evidence="1" type="ORF">BU25DRAFT_420654</name>
</gene>
<dbReference type="Proteomes" id="UP000799754">
    <property type="component" value="Unassembled WGS sequence"/>
</dbReference>
<sequence length="105" mass="12311">MSREKKPQPHFHRQHLNTSIPSPSPTATQQHPTSFHPPTYPRLFYQPETYPSDDPPPRLSRQEHVRNANIHVPADPTHTRCKRLLHRTIQYSQTDMKNVQRCSKA</sequence>
<accession>A0ACB6S3F7</accession>
<organism evidence="1 2">
    <name type="scientific">Macroventuria anomochaeta</name>
    <dbReference type="NCBI Taxonomy" id="301207"/>
    <lineage>
        <taxon>Eukaryota</taxon>
        <taxon>Fungi</taxon>
        <taxon>Dikarya</taxon>
        <taxon>Ascomycota</taxon>
        <taxon>Pezizomycotina</taxon>
        <taxon>Dothideomycetes</taxon>
        <taxon>Pleosporomycetidae</taxon>
        <taxon>Pleosporales</taxon>
        <taxon>Pleosporineae</taxon>
        <taxon>Didymellaceae</taxon>
        <taxon>Macroventuria</taxon>
    </lineage>
</organism>
<evidence type="ECO:0000313" key="2">
    <source>
        <dbReference type="Proteomes" id="UP000799754"/>
    </source>
</evidence>
<keyword evidence="2" id="KW-1185">Reference proteome</keyword>
<protein>
    <submittedName>
        <fullName evidence="1">Uncharacterized protein</fullName>
    </submittedName>
</protein>
<reference evidence="1" key="1">
    <citation type="journal article" date="2020" name="Stud. Mycol.">
        <title>101 Dothideomycetes genomes: a test case for predicting lifestyles and emergence of pathogens.</title>
        <authorList>
            <person name="Haridas S."/>
            <person name="Albert R."/>
            <person name="Binder M."/>
            <person name="Bloem J."/>
            <person name="Labutti K."/>
            <person name="Salamov A."/>
            <person name="Andreopoulos B."/>
            <person name="Baker S."/>
            <person name="Barry K."/>
            <person name="Bills G."/>
            <person name="Bluhm B."/>
            <person name="Cannon C."/>
            <person name="Castanera R."/>
            <person name="Culley D."/>
            <person name="Daum C."/>
            <person name="Ezra D."/>
            <person name="Gonzalez J."/>
            <person name="Henrissat B."/>
            <person name="Kuo A."/>
            <person name="Liang C."/>
            <person name="Lipzen A."/>
            <person name="Lutzoni F."/>
            <person name="Magnuson J."/>
            <person name="Mondo S."/>
            <person name="Nolan M."/>
            <person name="Ohm R."/>
            <person name="Pangilinan J."/>
            <person name="Park H.-J."/>
            <person name="Ramirez L."/>
            <person name="Alfaro M."/>
            <person name="Sun H."/>
            <person name="Tritt A."/>
            <person name="Yoshinaga Y."/>
            <person name="Zwiers L.-H."/>
            <person name="Turgeon B."/>
            <person name="Goodwin S."/>
            <person name="Spatafora J."/>
            <person name="Crous P."/>
            <person name="Grigoriev I."/>
        </authorList>
    </citation>
    <scope>NUCLEOTIDE SEQUENCE</scope>
    <source>
        <strain evidence="1">CBS 525.71</strain>
    </source>
</reference>
<dbReference type="EMBL" id="MU006712">
    <property type="protein sequence ID" value="KAF2628696.1"/>
    <property type="molecule type" value="Genomic_DNA"/>
</dbReference>
<name>A0ACB6S3F7_9PLEO</name>